<dbReference type="GeneID" id="85394544"/>
<comment type="caution">
    <text evidence="2">The sequence shown here is derived from an EMBL/GenBank/DDBJ whole genome shotgun (WGS) entry which is preliminary data.</text>
</comment>
<gene>
    <name evidence="2" type="ORF">BDZ83DRAFT_653793</name>
</gene>
<feature type="chain" id="PRO_5042296756" description="Secreted protein" evidence="1">
    <location>
        <begin position="21"/>
        <end position="167"/>
    </location>
</feature>
<dbReference type="Proteomes" id="UP001244207">
    <property type="component" value="Unassembled WGS sequence"/>
</dbReference>
<evidence type="ECO:0000313" key="3">
    <source>
        <dbReference type="Proteomes" id="UP001244207"/>
    </source>
</evidence>
<protein>
    <recommendedName>
        <fullName evidence="4">Secreted protein</fullName>
    </recommendedName>
</protein>
<name>A0AAD8UJH6_GLOAC</name>
<dbReference type="EMBL" id="JAHMHS010000077">
    <property type="protein sequence ID" value="KAK1722561.1"/>
    <property type="molecule type" value="Genomic_DNA"/>
</dbReference>
<dbReference type="AlphaFoldDB" id="A0AAD8UJH6"/>
<sequence>MLIFAVRIRTALFLLGLAAGRDDNAKGGAGGHAPVASRKDEDGCTNTYEQLALPRLRVTGGVSNVSRSALIPSMIHLIPGGPGDENRSNGPKKWEGRLGMIQDDTDALVYVRQLCYAYYVLRRRRRRRGKLLRRQSSLVLVCRTTDGYGNQIEAATDGRGLEICTVK</sequence>
<keyword evidence="3" id="KW-1185">Reference proteome</keyword>
<accession>A0AAD8UJH6</accession>
<evidence type="ECO:0000313" key="2">
    <source>
        <dbReference type="EMBL" id="KAK1722561.1"/>
    </source>
</evidence>
<dbReference type="RefSeq" id="XP_060362616.1">
    <property type="nucleotide sequence ID" value="XM_060510645.1"/>
</dbReference>
<keyword evidence="1" id="KW-0732">Signal</keyword>
<evidence type="ECO:0000256" key="1">
    <source>
        <dbReference type="SAM" id="SignalP"/>
    </source>
</evidence>
<proteinExistence type="predicted"/>
<evidence type="ECO:0008006" key="4">
    <source>
        <dbReference type="Google" id="ProtNLM"/>
    </source>
</evidence>
<reference evidence="2" key="1">
    <citation type="submission" date="2021-12" db="EMBL/GenBank/DDBJ databases">
        <title>Comparative genomics, transcriptomics and evolutionary studies reveal genomic signatures of adaptation to plant cell wall in hemibiotrophic fungi.</title>
        <authorList>
            <consortium name="DOE Joint Genome Institute"/>
            <person name="Baroncelli R."/>
            <person name="Diaz J.F."/>
            <person name="Benocci T."/>
            <person name="Peng M."/>
            <person name="Battaglia E."/>
            <person name="Haridas S."/>
            <person name="Andreopoulos W."/>
            <person name="Labutti K."/>
            <person name="Pangilinan J."/>
            <person name="Floch G.L."/>
            <person name="Makela M.R."/>
            <person name="Henrissat B."/>
            <person name="Grigoriev I.V."/>
            <person name="Crouch J.A."/>
            <person name="De Vries R.P."/>
            <person name="Sukno S.A."/>
            <person name="Thon M.R."/>
        </authorList>
    </citation>
    <scope>NUCLEOTIDE SEQUENCE</scope>
    <source>
        <strain evidence="2">CBS 112980</strain>
    </source>
</reference>
<feature type="signal peptide" evidence="1">
    <location>
        <begin position="1"/>
        <end position="20"/>
    </location>
</feature>
<organism evidence="2 3">
    <name type="scientific">Glomerella acutata</name>
    <name type="common">Colletotrichum acutatum</name>
    <dbReference type="NCBI Taxonomy" id="27357"/>
    <lineage>
        <taxon>Eukaryota</taxon>
        <taxon>Fungi</taxon>
        <taxon>Dikarya</taxon>
        <taxon>Ascomycota</taxon>
        <taxon>Pezizomycotina</taxon>
        <taxon>Sordariomycetes</taxon>
        <taxon>Hypocreomycetidae</taxon>
        <taxon>Glomerellales</taxon>
        <taxon>Glomerellaceae</taxon>
        <taxon>Colletotrichum</taxon>
        <taxon>Colletotrichum acutatum species complex</taxon>
    </lineage>
</organism>